<comment type="subcellular location">
    <subcellularLocation>
        <location evidence="1">Nucleus</location>
    </subcellularLocation>
</comment>
<dbReference type="SFLD" id="SFLDS00003">
    <property type="entry name" value="Haloacid_Dehalogenase"/>
    <property type="match status" value="1"/>
</dbReference>
<dbReference type="InterPro" id="IPR023198">
    <property type="entry name" value="PGP-like_dom2"/>
</dbReference>
<organism evidence="5 6">
    <name type="scientific">Caenorhabditis tropicalis</name>
    <dbReference type="NCBI Taxonomy" id="1561998"/>
    <lineage>
        <taxon>Eukaryota</taxon>
        <taxon>Metazoa</taxon>
        <taxon>Ecdysozoa</taxon>
        <taxon>Nematoda</taxon>
        <taxon>Chromadorea</taxon>
        <taxon>Rhabditida</taxon>
        <taxon>Rhabditina</taxon>
        <taxon>Rhabditomorpha</taxon>
        <taxon>Rhabditoidea</taxon>
        <taxon>Rhabditidae</taxon>
        <taxon>Peloderinae</taxon>
        <taxon>Caenorhabditis</taxon>
    </lineage>
</organism>
<keyword evidence="2" id="KW-0378">Hydrolase</keyword>
<feature type="region of interest" description="Disordered" evidence="3">
    <location>
        <begin position="336"/>
        <end position="365"/>
    </location>
</feature>
<dbReference type="InterPro" id="IPR009057">
    <property type="entry name" value="Homeodomain-like_sf"/>
</dbReference>
<dbReference type="InterPro" id="IPR023214">
    <property type="entry name" value="HAD_sf"/>
</dbReference>
<feature type="region of interest" description="Disordered" evidence="3">
    <location>
        <begin position="263"/>
        <end position="320"/>
    </location>
</feature>
<evidence type="ECO:0000256" key="1">
    <source>
        <dbReference type="ARBA" id="ARBA00004123"/>
    </source>
</evidence>
<dbReference type="InterPro" id="IPR006439">
    <property type="entry name" value="HAD-SF_hydro_IA"/>
</dbReference>
<dbReference type="NCBIfam" id="TIGR01509">
    <property type="entry name" value="HAD-SF-IA-v3"/>
    <property type="match status" value="1"/>
</dbReference>
<dbReference type="PANTHER" id="PTHR18901:SF38">
    <property type="entry name" value="PSEUDOURIDINE-5'-PHOSPHATASE"/>
    <property type="match status" value="1"/>
</dbReference>
<feature type="region of interest" description="Disordered" evidence="3">
    <location>
        <begin position="714"/>
        <end position="762"/>
    </location>
</feature>
<feature type="region of interest" description="Disordered" evidence="3">
    <location>
        <begin position="879"/>
        <end position="942"/>
    </location>
</feature>
<dbReference type="CDD" id="cd07529">
    <property type="entry name" value="HAD_AtGPP-like"/>
    <property type="match status" value="1"/>
</dbReference>
<evidence type="ECO:0000256" key="3">
    <source>
        <dbReference type="SAM" id="MobiDB-lite"/>
    </source>
</evidence>
<evidence type="ECO:0000259" key="4">
    <source>
        <dbReference type="SMART" id="SM00717"/>
    </source>
</evidence>
<feature type="domain" description="Myb-like" evidence="4">
    <location>
        <begin position="371"/>
        <end position="423"/>
    </location>
</feature>
<name>A0A1I7UUW2_9PELO</name>
<feature type="compositionally biased region" description="Low complexity" evidence="3">
    <location>
        <begin position="302"/>
        <end position="315"/>
    </location>
</feature>
<feature type="region of interest" description="Disordered" evidence="3">
    <location>
        <begin position="788"/>
        <end position="866"/>
    </location>
</feature>
<dbReference type="Gene3D" id="3.40.50.1000">
    <property type="entry name" value="HAD superfamily/HAD-like"/>
    <property type="match status" value="1"/>
</dbReference>
<proteinExistence type="predicted"/>
<dbReference type="InterPro" id="IPR036412">
    <property type="entry name" value="HAD-like_sf"/>
</dbReference>
<feature type="compositionally biased region" description="Low complexity" evidence="3">
    <location>
        <begin position="273"/>
        <end position="285"/>
    </location>
</feature>
<feature type="compositionally biased region" description="Acidic residues" evidence="3">
    <location>
        <begin position="263"/>
        <end position="272"/>
    </location>
</feature>
<evidence type="ECO:0000313" key="6">
    <source>
        <dbReference type="WBParaSite" id="Csp11.Scaffold630.g19586.t1"/>
    </source>
</evidence>
<feature type="compositionally biased region" description="Basic and acidic residues" evidence="3">
    <location>
        <begin position="879"/>
        <end position="892"/>
    </location>
</feature>
<feature type="compositionally biased region" description="Polar residues" evidence="3">
    <location>
        <begin position="896"/>
        <end position="915"/>
    </location>
</feature>
<feature type="region of interest" description="Disordered" evidence="3">
    <location>
        <begin position="221"/>
        <end position="246"/>
    </location>
</feature>
<dbReference type="PANTHER" id="PTHR18901">
    <property type="entry name" value="2-DEOXYGLUCOSE-6-PHOSPHATE PHOSPHATASE 2"/>
    <property type="match status" value="1"/>
</dbReference>
<protein>
    <submittedName>
        <fullName evidence="6">SANT domain-containing protein</fullName>
    </submittedName>
</protein>
<dbReference type="SUPFAM" id="SSF56784">
    <property type="entry name" value="HAD-like"/>
    <property type="match status" value="1"/>
</dbReference>
<dbReference type="SUPFAM" id="SSF46689">
    <property type="entry name" value="Homeodomain-like"/>
    <property type="match status" value="1"/>
</dbReference>
<dbReference type="InterPro" id="IPR045228">
    <property type="entry name" value="Gpp1/Gpp2-like"/>
</dbReference>
<dbReference type="SFLD" id="SFLDG01129">
    <property type="entry name" value="C1.5:_HAD__Beta-PGM__Phosphata"/>
    <property type="match status" value="1"/>
</dbReference>
<feature type="compositionally biased region" description="Polar residues" evidence="3">
    <location>
        <begin position="789"/>
        <end position="803"/>
    </location>
</feature>
<sequence>MFQPVTHVIFDFDGLLVDTESAYTEANMELLRKYGKVFTMDLKRRQMGKRHDESIRWLINELQIGDQVTPEEYSHQYDAILIEMFKRSPAMPGAEKLVRHLIHHGIPVALCTGSCSRTFPTKLDNHRDWVNMIALQVLSGDDPEVKYGKPHPDPFLVTMRRFPKVPETPQHVLVFEDSYNGVLSALDAGMQCVMVPERSIFDPETDQDFKKRVTLKALKTSKMTTEETKPDITPDPPTAKEPASLEEAASLEDANTLSANMEDAADSAEDALLESASSDAAMEAANTEDAIQDAEDTLANRTSSDPSTSSPTEDPVQQAASRRRIAFVLRERPLPLHVKSEAEPHAPPTTTEPSTSTSTSEADLLLPHKLTRNPWNMEEVNVFYEGLKLYGKDFDNVQKFMVKRKVFKSKEHIKIFFNNSVKSYRTLLSLTDDDLSTVPRDARELFLLINACEWKRKTLNMKIIIEKFRELIYEGQVVVKAGRRLVTIRTPPCHTLSRYFTCKKATTFPETVYIQLEPTSNGDHVFMRNRDQNPYLRVKLNTNDRIMKLLEFLHRKWASAGDSSPISVTLWPDTSCEIASLCVSTAEASPFISISLNKLLKNVEEHKEKTEPKKEGGGLKLGTDVNIKTKSTYSLVYPKPFVLNDKVIAEGITCRNIRNAIVAELYCVCGRKNPIKLRYQVQSERPESRSTTEPWRTLINLLDKGYGDCLATKEVIQKKRPPPPPSSSSVEVCSRKPPPPAKKRHYEPRPLGSPGNPESDIVRQENDDFASQLALLKKTTRQMVVGANRKSTNPAIATRTPQLSIRPPEVPAPAPDTAESLSKTIFAAPKCKKQQQQQPPKAKKSLTSSPTSSAQPSTSQHKSLPIDFSSVVFSPAKQRNAEMELQKQRTEDFLSSLKTPNDTPTQTPQKSTFQQLFGDELSMSPNSTRHASQFETMDSTNA</sequence>
<dbReference type="Gene3D" id="1.20.58.1880">
    <property type="match status" value="1"/>
</dbReference>
<dbReference type="WBParaSite" id="Csp11.Scaffold630.g19586.t1">
    <property type="protein sequence ID" value="Csp11.Scaffold630.g19586.t1"/>
    <property type="gene ID" value="Csp11.Scaffold630.g19586"/>
</dbReference>
<dbReference type="Pfam" id="PF13419">
    <property type="entry name" value="HAD_2"/>
    <property type="match status" value="1"/>
</dbReference>
<feature type="compositionally biased region" description="Low complexity" evidence="3">
    <location>
        <begin position="348"/>
        <end position="362"/>
    </location>
</feature>
<accession>A0A1I7UUW2</accession>
<evidence type="ECO:0000313" key="5">
    <source>
        <dbReference type="Proteomes" id="UP000095282"/>
    </source>
</evidence>
<dbReference type="AlphaFoldDB" id="A0A1I7UUW2"/>
<evidence type="ECO:0000256" key="2">
    <source>
        <dbReference type="ARBA" id="ARBA00022801"/>
    </source>
</evidence>
<keyword evidence="5" id="KW-1185">Reference proteome</keyword>
<feature type="compositionally biased region" description="Polar residues" evidence="3">
    <location>
        <begin position="923"/>
        <end position="942"/>
    </location>
</feature>
<dbReference type="FunFam" id="3.40.50.1000:FF:000055">
    <property type="entry name" value="Haloacid dehalogenase-like hydrolase family protein"/>
    <property type="match status" value="1"/>
</dbReference>
<dbReference type="GO" id="GO:0016791">
    <property type="term" value="F:phosphatase activity"/>
    <property type="evidence" value="ECO:0007669"/>
    <property type="project" value="InterPro"/>
</dbReference>
<reference evidence="6" key="1">
    <citation type="submission" date="2016-11" db="UniProtKB">
        <authorList>
            <consortium name="WormBaseParasite"/>
        </authorList>
    </citation>
    <scope>IDENTIFICATION</scope>
</reference>
<feature type="compositionally biased region" description="Low complexity" evidence="3">
    <location>
        <begin position="834"/>
        <end position="860"/>
    </location>
</feature>
<dbReference type="SMART" id="SM00717">
    <property type="entry name" value="SANT"/>
    <property type="match status" value="1"/>
</dbReference>
<dbReference type="Gene3D" id="1.10.150.240">
    <property type="entry name" value="Putative phosphatase, domain 2"/>
    <property type="match status" value="1"/>
</dbReference>
<dbReference type="GO" id="GO:0005634">
    <property type="term" value="C:nucleus"/>
    <property type="evidence" value="ECO:0007669"/>
    <property type="project" value="UniProtKB-SubCell"/>
</dbReference>
<dbReference type="InterPro" id="IPR001005">
    <property type="entry name" value="SANT/Myb"/>
</dbReference>
<dbReference type="InterPro" id="IPR041492">
    <property type="entry name" value="HAD_2"/>
</dbReference>
<dbReference type="Proteomes" id="UP000095282">
    <property type="component" value="Unplaced"/>
</dbReference>